<reference evidence="2" key="1">
    <citation type="submission" date="2018-07" db="EMBL/GenBank/DDBJ databases">
        <authorList>
            <person name="Kim H."/>
        </authorList>
    </citation>
    <scope>NUCLEOTIDE SEQUENCE [LARGE SCALE GENOMIC DNA]</scope>
    <source>
        <strain evidence="2">F02</strain>
    </source>
</reference>
<dbReference type="RefSeq" id="WP_114562105.1">
    <property type="nucleotide sequence ID" value="NZ_CP031124.1"/>
</dbReference>
<dbReference type="InterPro" id="IPR009061">
    <property type="entry name" value="DNA-bd_dom_put_sf"/>
</dbReference>
<proteinExistence type="predicted"/>
<dbReference type="InterPro" id="IPR052931">
    <property type="entry name" value="Prophage_regulatory_activator"/>
</dbReference>
<gene>
    <name evidence="1" type="ORF">DTO96_100558</name>
</gene>
<dbReference type="AlphaFoldDB" id="A0A345D910"/>
<protein>
    <recommendedName>
        <fullName evidence="3">Prophage CP4-57 regulatory protein (AlpA)</fullName>
    </recommendedName>
</protein>
<dbReference type="PANTHER" id="PTHR36154:SF1">
    <property type="entry name" value="DNA-BINDING TRANSCRIPTIONAL ACTIVATOR ALPA"/>
    <property type="match status" value="1"/>
</dbReference>
<dbReference type="InterPro" id="IPR010260">
    <property type="entry name" value="AlpA"/>
</dbReference>
<evidence type="ECO:0008006" key="3">
    <source>
        <dbReference type="Google" id="ProtNLM"/>
    </source>
</evidence>
<dbReference type="KEGG" id="hyf:DTO96_100558"/>
<dbReference type="Pfam" id="PF05930">
    <property type="entry name" value="Phage_AlpA"/>
    <property type="match status" value="1"/>
</dbReference>
<organism evidence="1 2">
    <name type="scientific">Ephemeroptericola cinctiostellae</name>
    <dbReference type="NCBI Taxonomy" id="2268024"/>
    <lineage>
        <taxon>Bacteria</taxon>
        <taxon>Pseudomonadati</taxon>
        <taxon>Pseudomonadota</taxon>
        <taxon>Betaproteobacteria</taxon>
        <taxon>Burkholderiales</taxon>
        <taxon>Burkholderiaceae</taxon>
        <taxon>Ephemeroptericola</taxon>
    </lineage>
</organism>
<accession>A0A345D910</accession>
<sequence>MNQITTESTTAPHTQSFKERLLNLKEVKHRTGLGKSTIYNMITNGTFPKQRAITERRVCWLESEIDKWIASKISKLNY</sequence>
<dbReference type="PANTHER" id="PTHR36154">
    <property type="entry name" value="DNA-BINDING TRANSCRIPTIONAL ACTIVATOR ALPA"/>
    <property type="match status" value="1"/>
</dbReference>
<evidence type="ECO:0000313" key="2">
    <source>
        <dbReference type="Proteomes" id="UP000252182"/>
    </source>
</evidence>
<name>A0A345D910_9BURK</name>
<dbReference type="EMBL" id="CP031124">
    <property type="protein sequence ID" value="AXF84848.1"/>
    <property type="molecule type" value="Genomic_DNA"/>
</dbReference>
<dbReference type="SUPFAM" id="SSF46955">
    <property type="entry name" value="Putative DNA-binding domain"/>
    <property type="match status" value="1"/>
</dbReference>
<evidence type="ECO:0000313" key="1">
    <source>
        <dbReference type="EMBL" id="AXF84848.1"/>
    </source>
</evidence>
<dbReference type="Proteomes" id="UP000252182">
    <property type="component" value="Chromosome"/>
</dbReference>
<dbReference type="OrthoDB" id="8455288at2"/>
<keyword evidence="2" id="KW-1185">Reference proteome</keyword>
<dbReference type="Gene3D" id="1.10.238.160">
    <property type="match status" value="1"/>
</dbReference>